<evidence type="ECO:0000313" key="2">
    <source>
        <dbReference type="Proteomes" id="UP000790709"/>
    </source>
</evidence>
<sequence>MVFPNSTLVPSLSRFERLVKPALEHVAYFLATDTLLGPPADLVSLLCTSRTVNELLCFANNSHLYARIFRFKFDSSAVERRLPIGWSSTPCLAVELRKRFAALKRIRRSSVEAFYHLDDLWVAYLMMLESDGRNEAQLFEWAQLPRWVDCVISYRIRASPESGSSWLLDSVGTSISLWLLWMSSNRETVGTEQSRRRNESMRLLCPFVVLAHKFSSAYAPDSHFYIPLCKSVQFLAPGSSGPPPEASKITYYGHRLTLAAPLLTPAALLNFVIRIEAQQDESVLPASISQLPENRVHAISLGLLGPRLTQEDVTDFHYGTRTRAFERHRLRVDSDGEEVQSSKRHDQDWFRLVSCRDLWADDSPLKGIVYPLGTLIGKWNGRILVPDPQAHLNVLVNPRGPTQNVPLYHERLACRFEEHHCLSPDEPLTAPSDAKGWGEDILSAWLPRFLKVERKNDGIEIFDPTTNQHTRYETYRPERSVPYSKPVWDKAQVAQTIWRSQTPALLQENLSDDEYEDVYEYKSSGVRDIIITGETSEREGDAWGHYSFIGRVRQWDGLIVLLRIPKNVADINRGRWIFKGYMHEHNLVGRWRETGTAMNGAGLEGGFVLCKGDE</sequence>
<accession>A0ACB8B3F2</accession>
<protein>
    <submittedName>
        <fullName evidence="1">Uncharacterized protein</fullName>
    </submittedName>
</protein>
<dbReference type="EMBL" id="MU266594">
    <property type="protein sequence ID" value="KAH7920230.1"/>
    <property type="molecule type" value="Genomic_DNA"/>
</dbReference>
<evidence type="ECO:0000313" key="1">
    <source>
        <dbReference type="EMBL" id="KAH7920230.1"/>
    </source>
</evidence>
<gene>
    <name evidence="1" type="ORF">BV22DRAFT_1040065</name>
</gene>
<reference evidence="1" key="1">
    <citation type="journal article" date="2021" name="New Phytol.">
        <title>Evolutionary innovations through gain and loss of genes in the ectomycorrhizal Boletales.</title>
        <authorList>
            <person name="Wu G."/>
            <person name="Miyauchi S."/>
            <person name="Morin E."/>
            <person name="Kuo A."/>
            <person name="Drula E."/>
            <person name="Varga T."/>
            <person name="Kohler A."/>
            <person name="Feng B."/>
            <person name="Cao Y."/>
            <person name="Lipzen A."/>
            <person name="Daum C."/>
            <person name="Hundley H."/>
            <person name="Pangilinan J."/>
            <person name="Johnson J."/>
            <person name="Barry K."/>
            <person name="LaButti K."/>
            <person name="Ng V."/>
            <person name="Ahrendt S."/>
            <person name="Min B."/>
            <person name="Choi I.G."/>
            <person name="Park H."/>
            <person name="Plett J.M."/>
            <person name="Magnuson J."/>
            <person name="Spatafora J.W."/>
            <person name="Nagy L.G."/>
            <person name="Henrissat B."/>
            <person name="Grigoriev I.V."/>
            <person name="Yang Z.L."/>
            <person name="Xu J."/>
            <person name="Martin F.M."/>
        </authorList>
    </citation>
    <scope>NUCLEOTIDE SEQUENCE</scope>
    <source>
        <strain evidence="1">KUC20120723A-06</strain>
    </source>
</reference>
<organism evidence="1 2">
    <name type="scientific">Leucogyrophana mollusca</name>
    <dbReference type="NCBI Taxonomy" id="85980"/>
    <lineage>
        <taxon>Eukaryota</taxon>
        <taxon>Fungi</taxon>
        <taxon>Dikarya</taxon>
        <taxon>Basidiomycota</taxon>
        <taxon>Agaricomycotina</taxon>
        <taxon>Agaricomycetes</taxon>
        <taxon>Agaricomycetidae</taxon>
        <taxon>Boletales</taxon>
        <taxon>Boletales incertae sedis</taxon>
        <taxon>Leucogyrophana</taxon>
    </lineage>
</organism>
<proteinExistence type="predicted"/>
<name>A0ACB8B3F2_9AGAM</name>
<comment type="caution">
    <text evidence="1">The sequence shown here is derived from an EMBL/GenBank/DDBJ whole genome shotgun (WGS) entry which is preliminary data.</text>
</comment>
<dbReference type="Proteomes" id="UP000790709">
    <property type="component" value="Unassembled WGS sequence"/>
</dbReference>
<keyword evidence="2" id="KW-1185">Reference proteome</keyword>